<dbReference type="EMBL" id="JADFFL010000011">
    <property type="protein sequence ID" value="MBE9664407.1"/>
    <property type="molecule type" value="Genomic_DNA"/>
</dbReference>
<sequence>MKKLIILSAMVIGGLSFNNKANAQVGIRVNVNLGSGRVYVPAPPPPQPVIINEPVYDDYYYLPEVEAYYRVGERCYYYNDGGRWITAAYLPGYYRNYDWRTARRYVVHANRPYLRHDAYRGRFGGYVNREDFYARAYPNRGREQYSDRGRQQYDDRYNNDRGRGQGNYGQPNRGNDRNDQPGRNQGSYGQPNRGGDRYEQPNRNQGGYGQSDRGRGGDDRQDRGRDNDRRENSNGNGQPARNMGQGGSYGDHFAANRAGGAQDRGGFGRPVRQ</sequence>
<feature type="compositionally biased region" description="Basic and acidic residues" evidence="1">
    <location>
        <begin position="140"/>
        <end position="163"/>
    </location>
</feature>
<feature type="region of interest" description="Disordered" evidence="1">
    <location>
        <begin position="138"/>
        <end position="273"/>
    </location>
</feature>
<evidence type="ECO:0000313" key="3">
    <source>
        <dbReference type="EMBL" id="MBE9664407.1"/>
    </source>
</evidence>
<reference evidence="3" key="1">
    <citation type="submission" date="2020-10" db="EMBL/GenBank/DDBJ databases">
        <title>Mucilaginibacter mali sp. nov., isolated from rhizosphere soil of apple orchard.</title>
        <authorList>
            <person name="Lee J.-S."/>
            <person name="Kim H.S."/>
            <person name="Kim J.-S."/>
        </authorList>
    </citation>
    <scope>NUCLEOTIDE SEQUENCE</scope>
    <source>
        <strain evidence="3">KCTC 22746</strain>
    </source>
</reference>
<accession>A0A929L064</accession>
<gene>
    <name evidence="3" type="ORF">IRJ16_21180</name>
</gene>
<feature type="compositionally biased region" description="Polar residues" evidence="1">
    <location>
        <begin position="181"/>
        <end position="190"/>
    </location>
</feature>
<feature type="chain" id="PRO_5036858493" description="YXWGXW repeat-containing protein" evidence="2">
    <location>
        <begin position="24"/>
        <end position="273"/>
    </location>
</feature>
<proteinExistence type="predicted"/>
<keyword evidence="4" id="KW-1185">Reference proteome</keyword>
<evidence type="ECO:0008006" key="5">
    <source>
        <dbReference type="Google" id="ProtNLM"/>
    </source>
</evidence>
<keyword evidence="2" id="KW-0732">Signal</keyword>
<organism evidence="3 4">
    <name type="scientific">Mucilaginibacter myungsuensis</name>
    <dbReference type="NCBI Taxonomy" id="649104"/>
    <lineage>
        <taxon>Bacteria</taxon>
        <taxon>Pseudomonadati</taxon>
        <taxon>Bacteroidota</taxon>
        <taxon>Sphingobacteriia</taxon>
        <taxon>Sphingobacteriales</taxon>
        <taxon>Sphingobacteriaceae</taxon>
        <taxon>Mucilaginibacter</taxon>
    </lineage>
</organism>
<protein>
    <recommendedName>
        <fullName evidence="5">YXWGXW repeat-containing protein</fullName>
    </recommendedName>
</protein>
<dbReference type="Proteomes" id="UP000622475">
    <property type="component" value="Unassembled WGS sequence"/>
</dbReference>
<evidence type="ECO:0000313" key="4">
    <source>
        <dbReference type="Proteomes" id="UP000622475"/>
    </source>
</evidence>
<feature type="signal peptide" evidence="2">
    <location>
        <begin position="1"/>
        <end position="23"/>
    </location>
</feature>
<evidence type="ECO:0000256" key="2">
    <source>
        <dbReference type="SAM" id="SignalP"/>
    </source>
</evidence>
<comment type="caution">
    <text evidence="3">The sequence shown here is derived from an EMBL/GenBank/DDBJ whole genome shotgun (WGS) entry which is preliminary data.</text>
</comment>
<evidence type="ECO:0000256" key="1">
    <source>
        <dbReference type="SAM" id="MobiDB-lite"/>
    </source>
</evidence>
<dbReference type="RefSeq" id="WP_194113652.1">
    <property type="nucleotide sequence ID" value="NZ_JADFFL010000011.1"/>
</dbReference>
<dbReference type="AlphaFoldDB" id="A0A929L064"/>
<feature type="compositionally biased region" description="Basic and acidic residues" evidence="1">
    <location>
        <begin position="212"/>
        <end position="232"/>
    </location>
</feature>
<feature type="compositionally biased region" description="Gly residues" evidence="1">
    <location>
        <begin position="262"/>
        <end position="273"/>
    </location>
</feature>
<name>A0A929L064_9SPHI</name>